<dbReference type="InterPro" id="IPR012349">
    <property type="entry name" value="Split_barrel_FMN-bd"/>
</dbReference>
<dbReference type="PIRSF" id="PIRSF010372">
    <property type="entry name" value="PaiB"/>
    <property type="match status" value="1"/>
</dbReference>
<dbReference type="Pfam" id="PF04299">
    <property type="entry name" value="FMN_bind_2"/>
    <property type="match status" value="1"/>
</dbReference>
<dbReference type="RefSeq" id="WP_382384085.1">
    <property type="nucleotide sequence ID" value="NZ_JBHMEZ010000013.1"/>
</dbReference>
<accession>A0ABV5F4S8</accession>
<organism evidence="1 2">
    <name type="scientific">Formosa undariae</name>
    <dbReference type="NCBI Taxonomy" id="1325436"/>
    <lineage>
        <taxon>Bacteria</taxon>
        <taxon>Pseudomonadati</taxon>
        <taxon>Bacteroidota</taxon>
        <taxon>Flavobacteriia</taxon>
        <taxon>Flavobacteriales</taxon>
        <taxon>Flavobacteriaceae</taxon>
        <taxon>Formosa</taxon>
    </lineage>
</organism>
<evidence type="ECO:0000313" key="2">
    <source>
        <dbReference type="Proteomes" id="UP001589605"/>
    </source>
</evidence>
<dbReference type="SUPFAM" id="SSF50475">
    <property type="entry name" value="FMN-binding split barrel"/>
    <property type="match status" value="1"/>
</dbReference>
<dbReference type="PANTHER" id="PTHR35802:SF1">
    <property type="entry name" value="PROTEASE SYNTHASE AND SPORULATION PROTEIN PAI 2"/>
    <property type="match status" value="1"/>
</dbReference>
<dbReference type="Gene3D" id="2.30.110.10">
    <property type="entry name" value="Electron Transport, Fmn-binding Protein, Chain A"/>
    <property type="match status" value="1"/>
</dbReference>
<name>A0ABV5F4S8_9FLAO</name>
<dbReference type="PANTHER" id="PTHR35802">
    <property type="entry name" value="PROTEASE SYNTHASE AND SPORULATION PROTEIN PAI 2"/>
    <property type="match status" value="1"/>
</dbReference>
<keyword evidence="2" id="KW-1185">Reference proteome</keyword>
<protein>
    <submittedName>
        <fullName evidence="1">FMN-binding negative transcriptional regulator</fullName>
    </submittedName>
</protein>
<comment type="caution">
    <text evidence="1">The sequence shown here is derived from an EMBL/GenBank/DDBJ whole genome shotgun (WGS) entry which is preliminary data.</text>
</comment>
<dbReference type="InterPro" id="IPR007396">
    <property type="entry name" value="TR_PAI2-type"/>
</dbReference>
<proteinExistence type="predicted"/>
<dbReference type="EMBL" id="JBHMEZ010000013">
    <property type="protein sequence ID" value="MFB9054446.1"/>
    <property type="molecule type" value="Genomic_DNA"/>
</dbReference>
<sequence length="196" mass="22489">MSYPPNIHQDDNKDRMIEVIKQYPLATVISVENNLPFITHLPLIYKSGKLIGHIDKSNPHASLLKENTPVTIIFSGPDCYISPSLFEKAELPTWNYIKVHLQGTVSEIKNENEVKQSMVDMTSFLEASQQAYVLDYNNPSMDKFVNYVKGFEIDIRQWEGKFKLSQNKTPEARDIAKQQLISKNESSITPFLDRII</sequence>
<gene>
    <name evidence="1" type="ORF">ACFFVB_15260</name>
</gene>
<evidence type="ECO:0000313" key="1">
    <source>
        <dbReference type="EMBL" id="MFB9054446.1"/>
    </source>
</evidence>
<reference evidence="1 2" key="1">
    <citation type="submission" date="2024-09" db="EMBL/GenBank/DDBJ databases">
        <authorList>
            <person name="Sun Q."/>
            <person name="Mori K."/>
        </authorList>
    </citation>
    <scope>NUCLEOTIDE SEQUENCE [LARGE SCALE GENOMIC DNA]</scope>
    <source>
        <strain evidence="1 2">CECT 8286</strain>
    </source>
</reference>
<dbReference type="Proteomes" id="UP001589605">
    <property type="component" value="Unassembled WGS sequence"/>
</dbReference>